<accession>A0ABR0E8Y2</accession>
<proteinExistence type="predicted"/>
<dbReference type="EMBL" id="JAXOVC010000008">
    <property type="protein sequence ID" value="KAK4497897.1"/>
    <property type="molecule type" value="Genomic_DNA"/>
</dbReference>
<feature type="chain" id="PRO_5046733266" evidence="1">
    <location>
        <begin position="18"/>
        <end position="184"/>
    </location>
</feature>
<feature type="signal peptide" evidence="1">
    <location>
        <begin position="1"/>
        <end position="17"/>
    </location>
</feature>
<evidence type="ECO:0000313" key="3">
    <source>
        <dbReference type="Proteomes" id="UP001305779"/>
    </source>
</evidence>
<dbReference type="Proteomes" id="UP001305779">
    <property type="component" value="Unassembled WGS sequence"/>
</dbReference>
<reference evidence="2 3" key="1">
    <citation type="journal article" date="2023" name="G3 (Bethesda)">
        <title>A chromosome-level genome assembly of Zasmidium syzygii isolated from banana leaves.</title>
        <authorList>
            <person name="van Westerhoven A.C."/>
            <person name="Mehrabi R."/>
            <person name="Talebi R."/>
            <person name="Steentjes M.B.F."/>
            <person name="Corcolon B."/>
            <person name="Chong P.A."/>
            <person name="Kema G.H.J."/>
            <person name="Seidl M.F."/>
        </authorList>
    </citation>
    <scope>NUCLEOTIDE SEQUENCE [LARGE SCALE GENOMIC DNA]</scope>
    <source>
        <strain evidence="2 3">P124</strain>
    </source>
</reference>
<gene>
    <name evidence="2" type="ORF">PRZ48_010552</name>
</gene>
<keyword evidence="3" id="KW-1185">Reference proteome</keyword>
<evidence type="ECO:0000256" key="1">
    <source>
        <dbReference type="SAM" id="SignalP"/>
    </source>
</evidence>
<keyword evidence="1" id="KW-0732">Signal</keyword>
<protein>
    <submittedName>
        <fullName evidence="2">Uncharacterized protein</fullName>
    </submittedName>
</protein>
<organism evidence="2 3">
    <name type="scientific">Zasmidium cellare</name>
    <name type="common">Wine cellar mold</name>
    <name type="synonym">Racodium cellare</name>
    <dbReference type="NCBI Taxonomy" id="395010"/>
    <lineage>
        <taxon>Eukaryota</taxon>
        <taxon>Fungi</taxon>
        <taxon>Dikarya</taxon>
        <taxon>Ascomycota</taxon>
        <taxon>Pezizomycotina</taxon>
        <taxon>Dothideomycetes</taxon>
        <taxon>Dothideomycetidae</taxon>
        <taxon>Mycosphaerellales</taxon>
        <taxon>Mycosphaerellaceae</taxon>
        <taxon>Zasmidium</taxon>
    </lineage>
</organism>
<comment type="caution">
    <text evidence="2">The sequence shown here is derived from an EMBL/GenBank/DDBJ whole genome shotgun (WGS) entry which is preliminary data.</text>
</comment>
<sequence length="184" mass="19721">MRSFIPTLALAAGLVDAIAIRQQAAVGFTDSVLTITQIRKLPNGTQPIVPQSKPHFAEGVKALEHIQSDGVSFDSLIHINSASNVSSFDLYHFYFACAAIDGASYGPARPCTIAVYGIGDGTRTYTKTYDYTPASPEEAPFTKVQLNYPDFELIQNLTFGIVSGSAPAGKTALAIDSLYHLNFA</sequence>
<name>A0ABR0E8Y2_ZASCE</name>
<evidence type="ECO:0000313" key="2">
    <source>
        <dbReference type="EMBL" id="KAK4497897.1"/>
    </source>
</evidence>